<proteinExistence type="predicted"/>
<reference evidence="1" key="1">
    <citation type="submission" date="2022-04" db="EMBL/GenBank/DDBJ databases">
        <title>Jade perch genome.</title>
        <authorList>
            <person name="Chao B."/>
        </authorList>
    </citation>
    <scope>NUCLEOTIDE SEQUENCE</scope>
    <source>
        <strain evidence="1">CB-2022</strain>
    </source>
</reference>
<evidence type="ECO:0000313" key="1">
    <source>
        <dbReference type="EMBL" id="KAI3361876.1"/>
    </source>
</evidence>
<name>A0ACB8W2C1_9TELE</name>
<dbReference type="Proteomes" id="UP000831701">
    <property type="component" value="Chromosome 15"/>
</dbReference>
<protein>
    <submittedName>
        <fullName evidence="1">Uncharacterized protein</fullName>
    </submittedName>
</protein>
<keyword evidence="2" id="KW-1185">Reference proteome</keyword>
<evidence type="ECO:0000313" key="2">
    <source>
        <dbReference type="Proteomes" id="UP000831701"/>
    </source>
</evidence>
<dbReference type="EMBL" id="CM041545">
    <property type="protein sequence ID" value="KAI3361876.1"/>
    <property type="molecule type" value="Genomic_DNA"/>
</dbReference>
<accession>A0ACB8W2C1</accession>
<gene>
    <name evidence="1" type="ORF">L3Q82_002210</name>
</gene>
<comment type="caution">
    <text evidence="1">The sequence shown here is derived from an EMBL/GenBank/DDBJ whole genome shotgun (WGS) entry which is preliminary data.</text>
</comment>
<sequence length="1035" mass="111107">MGNNNRTLGSGSDREAVPPDHALQHKQQQETYPQPDGAGKATLSFTGVNSNTWRLSWGAISKPTPASPPLTLGNSRVVEGPAPLKELGSRAQAVRGGIGSSRPPATTATQTTLHRPLMDLPAGGEPTGTGPCRHFGLSPAGSHGQRPGHQALACEPQPQAWLQGGAPFRLGSVELKAVPEPAEAVRELLIHGLQRGNTLEQLNQNLEEENQRLRREHRRIAAETPEGQKKVDSVKSDRTAGEEEDEYGGSTDEEPEEEQPTVASSVSTRESSTGSPLDDSLRDITDVAPSRKRRFRHLRAPEPAVKRPSPQSSQSKRTDPPAGSNCVEMITHILTHLFCLVCVCSARPQPALSHSVKMSSNSPATSSLAGNVVLPCHFCITPTSPSSSAHSTQTPPPAPPLFHMDAPPTTPSPEEDLRIKWTKLEEAGEKVVLVAQGGVVKVGKDYMGRVSVPSRPLTVGDASLFMQQLRASDAGLYRCEVMHGMEDTQDTVSLNVTGVVFHYRANSSRYSLDYPEAVGACQAVGASIATPEQLTAAFEDGFDQCDAGWLADQSVRYPITVPRPGCAGDLMNKPGVRTYGVRDPTEKYDVYCYVEKLLGEVFYPSLIDKVTLQQAKEECKKHDAILAPPGQLFAAWQAGMNRCDYGWLSDGSARYPVTVPRPQCGGGLLGVRTLYKYENQTGYPDPTDKHGVFCFKAKLPESTTASPPVNPAAHKPNCPTFAPQTPTSGPVIDPERAEIQRAPGPIYYSLTERPQPVSPDQQSSAHTTDSVTPTPMFDVQDFHDSYKLESVPVRGDILNLLQLPPLPTTRSQPEHLDISHGGEDGGPVGSGRGESSGEGGSTDDSSSWAAVTQTPVWVETTSRPSWFLETTTGTEHRGPSDHPEITTWPGHGVETTPTPSGPQEFTPAVGTTEAGVQATTGEEGQQPAIVFKEDMTPGATTTFDPNQSLPVPEHGDSSAKPPFHLIIVDLYNQNHSGHGLRHTEASLTRGGVLWLIQVTLEPEEPEEARGDQFETATPVRVVGGGRGAGEGEGRT</sequence>
<organism evidence="1 2">
    <name type="scientific">Scortum barcoo</name>
    <name type="common">barcoo grunter</name>
    <dbReference type="NCBI Taxonomy" id="214431"/>
    <lineage>
        <taxon>Eukaryota</taxon>
        <taxon>Metazoa</taxon>
        <taxon>Chordata</taxon>
        <taxon>Craniata</taxon>
        <taxon>Vertebrata</taxon>
        <taxon>Euteleostomi</taxon>
        <taxon>Actinopterygii</taxon>
        <taxon>Neopterygii</taxon>
        <taxon>Teleostei</taxon>
        <taxon>Neoteleostei</taxon>
        <taxon>Acanthomorphata</taxon>
        <taxon>Eupercaria</taxon>
        <taxon>Centrarchiformes</taxon>
        <taxon>Terapontoidei</taxon>
        <taxon>Terapontidae</taxon>
        <taxon>Scortum</taxon>
    </lineage>
</organism>